<organism evidence="2 3">
    <name type="scientific">Nocardia veterana</name>
    <dbReference type="NCBI Taxonomy" id="132249"/>
    <lineage>
        <taxon>Bacteria</taxon>
        <taxon>Bacillati</taxon>
        <taxon>Actinomycetota</taxon>
        <taxon>Actinomycetes</taxon>
        <taxon>Mycobacteriales</taxon>
        <taxon>Nocardiaceae</taxon>
        <taxon>Nocardia</taxon>
    </lineage>
</organism>
<accession>A0A7X6M349</accession>
<keyword evidence="3" id="KW-1185">Reference proteome</keyword>
<dbReference type="EMBL" id="JAAXPE010000045">
    <property type="protein sequence ID" value="NKY89381.1"/>
    <property type="molecule type" value="Genomic_DNA"/>
</dbReference>
<dbReference type="Gene3D" id="1.10.1200.10">
    <property type="entry name" value="ACP-like"/>
    <property type="match status" value="1"/>
</dbReference>
<evidence type="ECO:0000313" key="2">
    <source>
        <dbReference type="EMBL" id="NKY89381.1"/>
    </source>
</evidence>
<name>A0A7X6M349_9NOCA</name>
<proteinExistence type="predicted"/>
<comment type="caution">
    <text evidence="2">The sequence shown here is derived from an EMBL/GenBank/DDBJ whole genome shotgun (WGS) entry which is preliminary data.</text>
</comment>
<dbReference type="Proteomes" id="UP000523447">
    <property type="component" value="Unassembled WGS sequence"/>
</dbReference>
<dbReference type="Pfam" id="PF00550">
    <property type="entry name" value="PP-binding"/>
    <property type="match status" value="1"/>
</dbReference>
<evidence type="ECO:0000313" key="3">
    <source>
        <dbReference type="Proteomes" id="UP000523447"/>
    </source>
</evidence>
<dbReference type="RefSeq" id="WP_040718031.1">
    <property type="nucleotide sequence ID" value="NZ_CAWPHS010000040.1"/>
</dbReference>
<reference evidence="2 3" key="1">
    <citation type="submission" date="2020-04" db="EMBL/GenBank/DDBJ databases">
        <title>MicrobeNet Type strains.</title>
        <authorList>
            <person name="Nicholson A.C."/>
        </authorList>
    </citation>
    <scope>NUCLEOTIDE SEQUENCE [LARGE SCALE GENOMIC DNA]</scope>
    <source>
        <strain evidence="2 3">DSM 44445</strain>
    </source>
</reference>
<dbReference type="SUPFAM" id="SSF47336">
    <property type="entry name" value="ACP-like"/>
    <property type="match status" value="1"/>
</dbReference>
<dbReference type="AlphaFoldDB" id="A0A7X6M349"/>
<sequence>MTTVDDSVAEQVRRLVVAMAPDPPPELADEMRLIEDLSFDSLRLMELTLVLEQAFGLPRYRPEQLAGVRRIADVVALIEETRR</sequence>
<dbReference type="InterPro" id="IPR009081">
    <property type="entry name" value="PP-bd_ACP"/>
</dbReference>
<dbReference type="InterPro" id="IPR036736">
    <property type="entry name" value="ACP-like_sf"/>
</dbReference>
<evidence type="ECO:0000259" key="1">
    <source>
        <dbReference type="PROSITE" id="PS50075"/>
    </source>
</evidence>
<protein>
    <submittedName>
        <fullName evidence="2">Acyl carrier protein</fullName>
    </submittedName>
</protein>
<gene>
    <name evidence="2" type="ORF">HGA07_27755</name>
</gene>
<feature type="domain" description="Carrier" evidence="1">
    <location>
        <begin position="6"/>
        <end position="82"/>
    </location>
</feature>
<dbReference type="PROSITE" id="PS50075">
    <property type="entry name" value="CARRIER"/>
    <property type="match status" value="1"/>
</dbReference>